<dbReference type="GO" id="GO:0005737">
    <property type="term" value="C:cytoplasm"/>
    <property type="evidence" value="ECO:0007669"/>
    <property type="project" value="UniProtKB-SubCell"/>
</dbReference>
<dbReference type="SUPFAM" id="SSF109998">
    <property type="entry name" value="Triger factor/SurA peptide-binding domain-like"/>
    <property type="match status" value="1"/>
</dbReference>
<dbReference type="Pfam" id="PF05698">
    <property type="entry name" value="Trigger_C"/>
    <property type="match status" value="1"/>
</dbReference>
<protein>
    <recommendedName>
        <fullName evidence="4 12">Trigger factor</fullName>
        <shortName evidence="12">TF</shortName>
        <ecNumber evidence="3 12">5.2.1.8</ecNumber>
    </recommendedName>
    <alternativeName>
        <fullName evidence="11 12">PPIase</fullName>
    </alternativeName>
</protein>
<dbReference type="InterPro" id="IPR036611">
    <property type="entry name" value="Trigger_fac_ribosome-bd_sf"/>
</dbReference>
<dbReference type="OrthoDB" id="9767721at2"/>
<dbReference type="PIRSF" id="PIRSF003095">
    <property type="entry name" value="Trigger_factor"/>
    <property type="match status" value="1"/>
</dbReference>
<dbReference type="InterPro" id="IPR008880">
    <property type="entry name" value="Trigger_fac_C"/>
</dbReference>
<evidence type="ECO:0000256" key="6">
    <source>
        <dbReference type="ARBA" id="ARBA00023110"/>
    </source>
</evidence>
<dbReference type="Pfam" id="PF05697">
    <property type="entry name" value="Trigger_N"/>
    <property type="match status" value="1"/>
</dbReference>
<keyword evidence="5 12" id="KW-0132">Cell division</keyword>
<dbReference type="GO" id="GO:0043335">
    <property type="term" value="P:protein unfolding"/>
    <property type="evidence" value="ECO:0007669"/>
    <property type="project" value="TreeGrafter"/>
</dbReference>
<evidence type="ECO:0000313" key="19">
    <source>
        <dbReference type="Proteomes" id="UP000233534"/>
    </source>
</evidence>
<dbReference type="Gene3D" id="3.30.70.1050">
    <property type="entry name" value="Trigger factor ribosome-binding domain"/>
    <property type="match status" value="1"/>
</dbReference>
<comment type="similarity">
    <text evidence="2 12 14">Belongs to the FKBP-type PPIase family. Tig subfamily.</text>
</comment>
<organism evidence="17 19">
    <name type="scientific">Acetivibrio saccincola</name>
    <dbReference type="NCBI Taxonomy" id="1677857"/>
    <lineage>
        <taxon>Bacteria</taxon>
        <taxon>Bacillati</taxon>
        <taxon>Bacillota</taxon>
        <taxon>Clostridia</taxon>
        <taxon>Eubacteriales</taxon>
        <taxon>Oscillospiraceae</taxon>
        <taxon>Acetivibrio</taxon>
    </lineage>
</organism>
<dbReference type="SUPFAM" id="SSF54534">
    <property type="entry name" value="FKBP-like"/>
    <property type="match status" value="1"/>
</dbReference>
<keyword evidence="19" id="KW-1185">Reference proteome</keyword>
<dbReference type="PANTHER" id="PTHR30560">
    <property type="entry name" value="TRIGGER FACTOR CHAPERONE AND PEPTIDYL-PROLYL CIS/TRANS ISOMERASE"/>
    <property type="match status" value="1"/>
</dbReference>
<keyword evidence="7 12" id="KW-0143">Chaperone</keyword>
<evidence type="ECO:0000256" key="10">
    <source>
        <dbReference type="ARBA" id="ARBA00024849"/>
    </source>
</evidence>
<comment type="subcellular location">
    <subcellularLocation>
        <location evidence="12">Cytoplasm</location>
    </subcellularLocation>
    <text evidence="12">About half TF is bound to the ribosome near the polypeptide exit tunnel while the other half is free in the cytoplasm.</text>
</comment>
<dbReference type="GO" id="GO:0044183">
    <property type="term" value="F:protein folding chaperone"/>
    <property type="evidence" value="ECO:0007669"/>
    <property type="project" value="TreeGrafter"/>
</dbReference>
<evidence type="ECO:0000256" key="9">
    <source>
        <dbReference type="ARBA" id="ARBA00023306"/>
    </source>
</evidence>
<dbReference type="Pfam" id="PF00254">
    <property type="entry name" value="FKBP_C"/>
    <property type="match status" value="1"/>
</dbReference>
<evidence type="ECO:0000256" key="11">
    <source>
        <dbReference type="ARBA" id="ARBA00029986"/>
    </source>
</evidence>
<evidence type="ECO:0000256" key="1">
    <source>
        <dbReference type="ARBA" id="ARBA00000971"/>
    </source>
</evidence>
<evidence type="ECO:0000256" key="14">
    <source>
        <dbReference type="RuleBase" id="RU003914"/>
    </source>
</evidence>
<evidence type="ECO:0000313" key="18">
    <source>
        <dbReference type="EMBL" id="PQQ66308.1"/>
    </source>
</evidence>
<dbReference type="InterPro" id="IPR027304">
    <property type="entry name" value="Trigger_fact/SurA_dom_sf"/>
</dbReference>
<feature type="coiled-coil region" evidence="15">
    <location>
        <begin position="368"/>
        <end position="402"/>
    </location>
</feature>
<dbReference type="EMBL" id="CP025197">
    <property type="protein sequence ID" value="AUG58491.1"/>
    <property type="molecule type" value="Genomic_DNA"/>
</dbReference>
<evidence type="ECO:0000313" key="17">
    <source>
        <dbReference type="EMBL" id="AUG58491.1"/>
    </source>
</evidence>
<dbReference type="Proteomes" id="UP000239720">
    <property type="component" value="Unassembled WGS sequence"/>
</dbReference>
<reference evidence="18 20" key="2">
    <citation type="journal article" date="2018" name="Syst. Appl. Microbiol.">
        <title>Characterization and high-quality draft genome sequence of Herbivorax saccincola A7, an anaerobic, alkaliphilic, thermophilic, cellulolytic, and xylanolytic bacterium.</title>
        <authorList>
            <person name="Aikawa S."/>
            <person name="Baramee S."/>
            <person name="Sermsathanaswadi J."/>
            <person name="Thianheng P."/>
            <person name="Tachaapaikoon C."/>
            <person name="Shikata A."/>
            <person name="Waeonukul R."/>
            <person name="Pason P."/>
            <person name="Ratanakhanokchai K."/>
            <person name="Kosugi A."/>
        </authorList>
    </citation>
    <scope>NUCLEOTIDE SEQUENCE [LARGE SCALE GENOMIC DNA]</scope>
    <source>
        <strain evidence="18 20">A7</strain>
    </source>
</reference>
<dbReference type="EMBL" id="NEMB01000003">
    <property type="protein sequence ID" value="PQQ66308.1"/>
    <property type="molecule type" value="Genomic_DNA"/>
</dbReference>
<dbReference type="PANTHER" id="PTHR30560:SF3">
    <property type="entry name" value="TRIGGER FACTOR-LIKE PROTEIN TIG, CHLOROPLASTIC"/>
    <property type="match status" value="1"/>
</dbReference>
<evidence type="ECO:0000256" key="4">
    <source>
        <dbReference type="ARBA" id="ARBA00016902"/>
    </source>
</evidence>
<keyword evidence="6 12" id="KW-0697">Rotamase</keyword>
<evidence type="ECO:0000256" key="2">
    <source>
        <dbReference type="ARBA" id="ARBA00005464"/>
    </source>
</evidence>
<dbReference type="GO" id="GO:0051301">
    <property type="term" value="P:cell division"/>
    <property type="evidence" value="ECO:0007669"/>
    <property type="project" value="UniProtKB-KW"/>
</dbReference>
<keyword evidence="15" id="KW-0175">Coiled coil</keyword>
<dbReference type="Proteomes" id="UP000233534">
    <property type="component" value="Chromosome"/>
</dbReference>
<feature type="domain" description="PPIase FKBP-type" evidence="16">
    <location>
        <begin position="163"/>
        <end position="248"/>
    </location>
</feature>
<keyword evidence="9 12" id="KW-0131">Cell cycle</keyword>
<accession>A0A2K9EPD5</accession>
<dbReference type="GO" id="GO:0003755">
    <property type="term" value="F:peptidyl-prolyl cis-trans isomerase activity"/>
    <property type="evidence" value="ECO:0007669"/>
    <property type="project" value="UniProtKB-UniRule"/>
</dbReference>
<dbReference type="GO" id="GO:0051083">
    <property type="term" value="P:'de novo' cotranslational protein folding"/>
    <property type="evidence" value="ECO:0007669"/>
    <property type="project" value="TreeGrafter"/>
</dbReference>
<proteinExistence type="inferred from homology"/>
<dbReference type="GO" id="GO:0043022">
    <property type="term" value="F:ribosome binding"/>
    <property type="evidence" value="ECO:0007669"/>
    <property type="project" value="TreeGrafter"/>
</dbReference>
<keyword evidence="12" id="KW-0963">Cytoplasm</keyword>
<dbReference type="InterPro" id="IPR005215">
    <property type="entry name" value="Trig_fac"/>
</dbReference>
<sequence length="428" mass="49266">MNVKLEKKEKNIVELEIEVDAGVFEEGLEKAFRKNAKRFNVPGFRKGKAPRNIVERYYGPEVFYEDALNEIFPKAYEEAVKETNIFPVDRPELDIKQIGKGQNLIFTASVTVKPEVELGEYKGIEIEKIEVNITDEDVEKEIQKVAEKNARIITVEDRGIQEGDIAEIDFEGFIDGEPFEGGKGSDFPLEIGSGKFIKGFEEQLIGGRPGDDIEVKVTFPEDYGSEELAGKDAVFKVIVNDVKKKELPVIDDEFAKDVSEFDTLEEYKEDLRKKLTDAAEHRAKHELENKLIEKIVDNAKVEIPKVMVDKQLDANMREFDASLRYQGFSLEQYLQMAQMDIDTFREQGREMAEKEVKTQLVLEKISQVENIQASDEEFEEEVKKLSEKYQKDKEEFMKLLRDDDIEYIKSTIIARKTIDFLVENAKIE</sequence>
<evidence type="ECO:0000256" key="3">
    <source>
        <dbReference type="ARBA" id="ARBA00013194"/>
    </source>
</evidence>
<reference evidence="17 19" key="1">
    <citation type="submission" date="2017-12" db="EMBL/GenBank/DDBJ databases">
        <title>Complete genome sequence of Herbivorax saccincola GGR1, a novel Cellulosome-producing hydrolytic bacterium in a thermophilic biogas plant, established by Illumina and Nanopore MinION sequencing.</title>
        <authorList>
            <person name="Pechtl A."/>
            <person name="Ruckert C."/>
            <person name="Koeck D.E."/>
            <person name="Maus I."/>
            <person name="Winkler A."/>
            <person name="Kalinowski J."/>
            <person name="Puhler A."/>
            <person name="Schwarz W.W."/>
            <person name="Zverlov V.V."/>
            <person name="Schluter A."/>
            <person name="Liebl W."/>
        </authorList>
    </citation>
    <scope>NUCLEOTIDE SEQUENCE [LARGE SCALE GENOMIC DNA]</scope>
    <source>
        <strain evidence="17">GGR1</strain>
        <strain evidence="19">SR1</strain>
    </source>
</reference>
<gene>
    <name evidence="12 17" type="primary">tig</name>
    <name evidence="18" type="ORF">B9R14_05790</name>
    <name evidence="17" type="ORF">HVS_13105</name>
</gene>
<dbReference type="KEGG" id="hsc:HVS_13105"/>
<evidence type="ECO:0000256" key="8">
    <source>
        <dbReference type="ARBA" id="ARBA00023235"/>
    </source>
</evidence>
<evidence type="ECO:0000256" key="13">
    <source>
        <dbReference type="PROSITE-ProRule" id="PRU00277"/>
    </source>
</evidence>
<dbReference type="Gene3D" id="1.10.3120.10">
    <property type="entry name" value="Trigger factor, C-terminal domain"/>
    <property type="match status" value="1"/>
</dbReference>
<dbReference type="InterPro" id="IPR008881">
    <property type="entry name" value="Trigger_fac_ribosome-bd_bac"/>
</dbReference>
<dbReference type="EC" id="5.2.1.8" evidence="3 12"/>
<dbReference type="Gene3D" id="3.10.50.40">
    <property type="match status" value="1"/>
</dbReference>
<dbReference type="NCBIfam" id="TIGR00115">
    <property type="entry name" value="tig"/>
    <property type="match status" value="1"/>
</dbReference>
<dbReference type="GO" id="GO:0015031">
    <property type="term" value="P:protein transport"/>
    <property type="evidence" value="ECO:0007669"/>
    <property type="project" value="UniProtKB-UniRule"/>
</dbReference>
<dbReference type="SUPFAM" id="SSF102735">
    <property type="entry name" value="Trigger factor ribosome-binding domain"/>
    <property type="match status" value="1"/>
</dbReference>
<dbReference type="InterPro" id="IPR037041">
    <property type="entry name" value="Trigger_fac_C_sf"/>
</dbReference>
<evidence type="ECO:0000256" key="7">
    <source>
        <dbReference type="ARBA" id="ARBA00023186"/>
    </source>
</evidence>
<dbReference type="FunFam" id="3.10.50.40:FF:000001">
    <property type="entry name" value="Trigger factor"/>
    <property type="match status" value="1"/>
</dbReference>
<comment type="domain">
    <text evidence="12">Consists of 3 domains; the N-terminus binds the ribosome, the middle domain has PPIase activity, while the C-terminus has intrinsic chaperone activity on its own.</text>
</comment>
<dbReference type="InterPro" id="IPR046357">
    <property type="entry name" value="PPIase_dom_sf"/>
</dbReference>
<evidence type="ECO:0000259" key="16">
    <source>
        <dbReference type="PROSITE" id="PS50059"/>
    </source>
</evidence>
<dbReference type="PROSITE" id="PS50059">
    <property type="entry name" value="FKBP_PPIASE"/>
    <property type="match status" value="1"/>
</dbReference>
<comment type="function">
    <text evidence="10 12">Involved in protein export. Acts as a chaperone by maintaining the newly synthesized protein in an open conformation. Functions as a peptidyl-prolyl cis-trans isomerase.</text>
</comment>
<evidence type="ECO:0000256" key="5">
    <source>
        <dbReference type="ARBA" id="ARBA00022618"/>
    </source>
</evidence>
<evidence type="ECO:0000256" key="12">
    <source>
        <dbReference type="HAMAP-Rule" id="MF_00303"/>
    </source>
</evidence>
<name>A0A2K9EPD5_9FIRM</name>
<dbReference type="InterPro" id="IPR001179">
    <property type="entry name" value="PPIase_FKBP_dom"/>
</dbReference>
<dbReference type="HAMAP" id="MF_00303">
    <property type="entry name" value="Trigger_factor_Tig"/>
    <property type="match status" value="1"/>
</dbReference>
<keyword evidence="8 12" id="KW-0413">Isomerase</keyword>
<evidence type="ECO:0000313" key="20">
    <source>
        <dbReference type="Proteomes" id="UP000239720"/>
    </source>
</evidence>
<comment type="catalytic activity">
    <reaction evidence="1 12 13">
        <text>[protein]-peptidylproline (omega=180) = [protein]-peptidylproline (omega=0)</text>
        <dbReference type="Rhea" id="RHEA:16237"/>
        <dbReference type="Rhea" id="RHEA-COMP:10747"/>
        <dbReference type="Rhea" id="RHEA-COMP:10748"/>
        <dbReference type="ChEBI" id="CHEBI:83833"/>
        <dbReference type="ChEBI" id="CHEBI:83834"/>
        <dbReference type="EC" id="5.2.1.8"/>
    </reaction>
</comment>
<dbReference type="RefSeq" id="WP_101302997.1">
    <property type="nucleotide sequence ID" value="NZ_CP025197.1"/>
</dbReference>
<evidence type="ECO:0000256" key="15">
    <source>
        <dbReference type="SAM" id="Coils"/>
    </source>
</evidence>
<dbReference type="AlphaFoldDB" id="A0A2K9EPD5"/>